<keyword evidence="4" id="KW-1185">Reference proteome</keyword>
<dbReference type="InterPro" id="IPR000772">
    <property type="entry name" value="Ricin_B_lectin"/>
</dbReference>
<evidence type="ECO:0000259" key="2">
    <source>
        <dbReference type="Pfam" id="PF14200"/>
    </source>
</evidence>
<accession>A0ABQ5P0G1</accession>
<feature type="domain" description="Ricin B lectin" evidence="2">
    <location>
        <begin position="82"/>
        <end position="168"/>
    </location>
</feature>
<keyword evidence="1" id="KW-0732">Signal</keyword>
<dbReference type="Pfam" id="PF14200">
    <property type="entry name" value="RicinB_lectin_2"/>
    <property type="match status" value="1"/>
</dbReference>
<evidence type="ECO:0000313" key="3">
    <source>
        <dbReference type="EMBL" id="GLF95945.1"/>
    </source>
</evidence>
<feature type="chain" id="PRO_5046495657" evidence="1">
    <location>
        <begin position="32"/>
        <end position="185"/>
    </location>
</feature>
<dbReference type="InterPro" id="IPR035992">
    <property type="entry name" value="Ricin_B-like_lectins"/>
</dbReference>
<reference evidence="3 4" key="1">
    <citation type="submission" date="2022-10" db="EMBL/GenBank/DDBJ databases">
        <title>Draft genome sequence of Streptomyces sp. YSPA8.</title>
        <authorList>
            <person name="Moriuchi R."/>
            <person name="Dohra H."/>
            <person name="Yamamura H."/>
            <person name="Kodani S."/>
        </authorList>
    </citation>
    <scope>NUCLEOTIDE SEQUENCE [LARGE SCALE GENOMIC DNA]</scope>
    <source>
        <strain evidence="3 4">YSPA8</strain>
    </source>
</reference>
<feature type="signal peptide" evidence="1">
    <location>
        <begin position="1"/>
        <end position="31"/>
    </location>
</feature>
<protein>
    <submittedName>
        <fullName evidence="3">RICIN domain-containing protein</fullName>
    </submittedName>
</protein>
<dbReference type="PROSITE" id="PS50231">
    <property type="entry name" value="RICIN_B_LECTIN"/>
    <property type="match status" value="1"/>
</dbReference>
<name>A0ABQ5P0G1_9ACTN</name>
<evidence type="ECO:0000313" key="4">
    <source>
        <dbReference type="Proteomes" id="UP001291653"/>
    </source>
</evidence>
<dbReference type="SUPFAM" id="SSF50370">
    <property type="entry name" value="Ricin B-like lectins"/>
    <property type="match status" value="1"/>
</dbReference>
<dbReference type="CDD" id="cd00161">
    <property type="entry name" value="beta-trefoil_Ricin-like"/>
    <property type="match status" value="1"/>
</dbReference>
<sequence length="185" mass="19702">MIRISRWTAGATAAALAGTALLLGGPAPASANPGQAEAGDRSIPVRQVSLRLAVQADQAATVSDASQNNDAQVIQGAFTRATNQIWEPDDMGGGYIRFKAVHSGKCLNVKGSNSEDLAEIVQWPCGTDHNEQWKLVPKGVGHQLVARHSGKCLNVKDWVGEGNQLIQYTCSEDIATNNIWLVVTE</sequence>
<comment type="caution">
    <text evidence="3">The sequence shown here is derived from an EMBL/GenBank/DDBJ whole genome shotgun (WGS) entry which is preliminary data.</text>
</comment>
<proteinExistence type="predicted"/>
<organism evidence="3 4">
    <name type="scientific">Streptomyces yaizuensis</name>
    <dbReference type="NCBI Taxonomy" id="2989713"/>
    <lineage>
        <taxon>Bacteria</taxon>
        <taxon>Bacillati</taxon>
        <taxon>Actinomycetota</taxon>
        <taxon>Actinomycetes</taxon>
        <taxon>Kitasatosporales</taxon>
        <taxon>Streptomycetaceae</taxon>
        <taxon>Streptomyces</taxon>
    </lineage>
</organism>
<evidence type="ECO:0000256" key="1">
    <source>
        <dbReference type="SAM" id="SignalP"/>
    </source>
</evidence>
<dbReference type="Gene3D" id="2.80.10.50">
    <property type="match status" value="1"/>
</dbReference>
<gene>
    <name evidence="3" type="ORF">SYYSPA8_16630</name>
</gene>
<dbReference type="RefSeq" id="WP_323447988.1">
    <property type="nucleotide sequence ID" value="NZ_BSBI01000006.1"/>
</dbReference>
<dbReference type="EMBL" id="BSBI01000006">
    <property type="protein sequence ID" value="GLF95945.1"/>
    <property type="molecule type" value="Genomic_DNA"/>
</dbReference>
<dbReference type="Proteomes" id="UP001291653">
    <property type="component" value="Unassembled WGS sequence"/>
</dbReference>